<dbReference type="SUPFAM" id="SSF103473">
    <property type="entry name" value="MFS general substrate transporter"/>
    <property type="match status" value="1"/>
</dbReference>
<keyword evidence="4 6" id="KW-0472">Membrane</keyword>
<dbReference type="InterPro" id="IPR011701">
    <property type="entry name" value="MFS"/>
</dbReference>
<feature type="region of interest" description="Disordered" evidence="5">
    <location>
        <begin position="554"/>
        <end position="595"/>
    </location>
</feature>
<evidence type="ECO:0000313" key="9">
    <source>
        <dbReference type="Proteomes" id="UP000029665"/>
    </source>
</evidence>
<feature type="transmembrane region" description="Helical" evidence="6">
    <location>
        <begin position="525"/>
        <end position="543"/>
    </location>
</feature>
<reference evidence="8" key="1">
    <citation type="submission" date="2014-01" db="EMBL/GenBank/DDBJ databases">
        <title>The genome of the white-rot fungus Pycnoporus cinnabarinus: a basidiomycete model with a versatile arsenal for lignocellulosic biomass breakdown.</title>
        <authorList>
            <person name="Levasseur A."/>
            <person name="Lomascolo A."/>
            <person name="Ruiz-Duenas F.J."/>
            <person name="Uzan E."/>
            <person name="Piumi F."/>
            <person name="Kues U."/>
            <person name="Ram A.F.J."/>
            <person name="Murat C."/>
            <person name="Haon M."/>
            <person name="Benoit I."/>
            <person name="Arfi Y."/>
            <person name="Chevret D."/>
            <person name="Drula E."/>
            <person name="Kwon M.J."/>
            <person name="Gouret P."/>
            <person name="Lesage-Meessen L."/>
            <person name="Lombard V."/>
            <person name="Mariette J."/>
            <person name="Noirot C."/>
            <person name="Park J."/>
            <person name="Patyshakuliyeva A."/>
            <person name="Wieneger R.A.B."/>
            <person name="Wosten H.A.B."/>
            <person name="Martin F."/>
            <person name="Coutinho P.M."/>
            <person name="de Vries R."/>
            <person name="Martinez A.T."/>
            <person name="Klopp C."/>
            <person name="Pontarotti P."/>
            <person name="Henrissat B."/>
            <person name="Record E."/>
        </authorList>
    </citation>
    <scope>NUCLEOTIDE SEQUENCE [LARGE SCALE GENOMIC DNA]</scope>
    <source>
        <strain evidence="8">BRFM137</strain>
    </source>
</reference>
<dbReference type="GO" id="GO:0022857">
    <property type="term" value="F:transmembrane transporter activity"/>
    <property type="evidence" value="ECO:0007669"/>
    <property type="project" value="InterPro"/>
</dbReference>
<evidence type="ECO:0000256" key="6">
    <source>
        <dbReference type="SAM" id="Phobius"/>
    </source>
</evidence>
<feature type="compositionally biased region" description="Basic and acidic residues" evidence="5">
    <location>
        <begin position="554"/>
        <end position="573"/>
    </location>
</feature>
<gene>
    <name evidence="8" type="ORF">BN946_scf184772.g5</name>
</gene>
<evidence type="ECO:0000256" key="1">
    <source>
        <dbReference type="ARBA" id="ARBA00004141"/>
    </source>
</evidence>
<dbReference type="Proteomes" id="UP000029665">
    <property type="component" value="Unassembled WGS sequence"/>
</dbReference>
<feature type="region of interest" description="Disordered" evidence="5">
    <location>
        <begin position="1"/>
        <end position="32"/>
    </location>
</feature>
<feature type="transmembrane region" description="Helical" evidence="6">
    <location>
        <begin position="413"/>
        <end position="439"/>
    </location>
</feature>
<feature type="transmembrane region" description="Helical" evidence="6">
    <location>
        <begin position="286"/>
        <end position="305"/>
    </location>
</feature>
<feature type="transmembrane region" description="Helical" evidence="6">
    <location>
        <begin position="194"/>
        <end position="214"/>
    </location>
</feature>
<dbReference type="EMBL" id="CCBP010000241">
    <property type="protein sequence ID" value="CDO75138.1"/>
    <property type="molecule type" value="Genomic_DNA"/>
</dbReference>
<accession>A0A060SRP2</accession>
<dbReference type="STRING" id="5643.A0A060SRP2"/>
<sequence>MASASPRDSQDKSMAAKSPQASAESPHAPAKSHKGSAFWLSFTAVIVCNFLSALDMTAVSTALPTITDELHGGDLFVWVGAAYGLASASILPFSGRLADVLGRRPIMMACVGFFFVGSALAGSAQSMKMLIAARTVQGVGGGGIINLALIITSDLVPLAERGVYQGFLVLTWAFAAAIGPLIGGSLAEKASWRWLFYLNLPLAGVAFILVTVFLKVRTPGGTFREKLARIEWMCVQVAPLARCLFTDPSCPTAFSGNLFIIIGTTLALIGLTWGGIAFPWNSAHVLAPLITGAVFMGIFFIYEFLVPKEPTLPLDIMANRTSLSGYIATFFHGIVSISVIYYLPVYFQACMVASPIRSSIDAFATAMVSSPCSIIAGVLVKGMNKYRPMNYLGWTLTIIGVGLLSMLKDDSSTAAWAGFQVITAAGFGIIWAVTTFPILAPLAVQRSASALAFYNFCRTFAQTWGVAISASILQNELKKRLPAAFVAQFPEGVEIAYAAIPVIRTLDEPLKTEVRVAFAESMATVWKAMIGFSAAGFLTLVLLREVPMQKHTDETYGLDAQRRAEADDEEKTKSNASSDHVSAMPSVLQVNSESA</sequence>
<feature type="transmembrane region" description="Helical" evidence="6">
    <location>
        <begin position="451"/>
        <end position="473"/>
    </location>
</feature>
<protein>
    <recommendedName>
        <fullName evidence="7">Major facilitator superfamily (MFS) profile domain-containing protein</fullName>
    </recommendedName>
</protein>
<keyword evidence="3 6" id="KW-1133">Transmembrane helix</keyword>
<dbReference type="OMA" id="VWEVCLA"/>
<dbReference type="PROSITE" id="PS50850">
    <property type="entry name" value="MFS"/>
    <property type="match status" value="1"/>
</dbReference>
<organism evidence="8 9">
    <name type="scientific">Pycnoporus cinnabarinus</name>
    <name type="common">Cinnabar-red polypore</name>
    <name type="synonym">Trametes cinnabarina</name>
    <dbReference type="NCBI Taxonomy" id="5643"/>
    <lineage>
        <taxon>Eukaryota</taxon>
        <taxon>Fungi</taxon>
        <taxon>Dikarya</taxon>
        <taxon>Basidiomycota</taxon>
        <taxon>Agaricomycotina</taxon>
        <taxon>Agaricomycetes</taxon>
        <taxon>Polyporales</taxon>
        <taxon>Polyporaceae</taxon>
        <taxon>Trametes</taxon>
    </lineage>
</organism>
<dbReference type="InterPro" id="IPR020846">
    <property type="entry name" value="MFS_dom"/>
</dbReference>
<dbReference type="PROSITE" id="PS00216">
    <property type="entry name" value="SUGAR_TRANSPORT_1"/>
    <property type="match status" value="1"/>
</dbReference>
<keyword evidence="2 6" id="KW-0812">Transmembrane</keyword>
<dbReference type="InterPro" id="IPR005829">
    <property type="entry name" value="Sugar_transporter_CS"/>
</dbReference>
<dbReference type="PANTHER" id="PTHR23501">
    <property type="entry name" value="MAJOR FACILITATOR SUPERFAMILY"/>
    <property type="match status" value="1"/>
</dbReference>
<evidence type="ECO:0000256" key="4">
    <source>
        <dbReference type="ARBA" id="ARBA00023136"/>
    </source>
</evidence>
<evidence type="ECO:0000256" key="2">
    <source>
        <dbReference type="ARBA" id="ARBA00022692"/>
    </source>
</evidence>
<feature type="domain" description="Major facilitator superfamily (MFS) profile" evidence="7">
    <location>
        <begin position="41"/>
        <end position="551"/>
    </location>
</feature>
<dbReference type="Pfam" id="PF07690">
    <property type="entry name" value="MFS_1"/>
    <property type="match status" value="1"/>
</dbReference>
<feature type="transmembrane region" description="Helical" evidence="6">
    <location>
        <begin position="326"/>
        <end position="347"/>
    </location>
</feature>
<dbReference type="HOGENOM" id="CLU_000960_22_0_1"/>
<comment type="caution">
    <text evidence="8">The sequence shown here is derived from an EMBL/GenBank/DDBJ whole genome shotgun (WGS) entry which is preliminary data.</text>
</comment>
<feature type="transmembrane region" description="Helical" evidence="6">
    <location>
        <begin position="106"/>
        <end position="125"/>
    </location>
</feature>
<feature type="transmembrane region" description="Helical" evidence="6">
    <location>
        <begin position="131"/>
        <end position="151"/>
    </location>
</feature>
<evidence type="ECO:0000256" key="5">
    <source>
        <dbReference type="SAM" id="MobiDB-lite"/>
    </source>
</evidence>
<proteinExistence type="predicted"/>
<feature type="transmembrane region" description="Helical" evidence="6">
    <location>
        <begin position="163"/>
        <end position="182"/>
    </location>
</feature>
<dbReference type="OrthoDB" id="3437016at2759"/>
<feature type="transmembrane region" description="Helical" evidence="6">
    <location>
        <begin position="37"/>
        <end position="63"/>
    </location>
</feature>
<evidence type="ECO:0000259" key="7">
    <source>
        <dbReference type="PROSITE" id="PS50850"/>
    </source>
</evidence>
<dbReference type="GO" id="GO:0005886">
    <property type="term" value="C:plasma membrane"/>
    <property type="evidence" value="ECO:0007669"/>
    <property type="project" value="TreeGrafter"/>
</dbReference>
<dbReference type="AlphaFoldDB" id="A0A060SRP2"/>
<feature type="transmembrane region" description="Helical" evidence="6">
    <location>
        <begin position="75"/>
        <end position="94"/>
    </location>
</feature>
<evidence type="ECO:0000256" key="3">
    <source>
        <dbReference type="ARBA" id="ARBA00022989"/>
    </source>
</evidence>
<keyword evidence="9" id="KW-1185">Reference proteome</keyword>
<dbReference type="PRINTS" id="PR01036">
    <property type="entry name" value="TCRTETB"/>
</dbReference>
<comment type="subcellular location">
    <subcellularLocation>
        <location evidence="1">Membrane</location>
        <topology evidence="1">Multi-pass membrane protein</topology>
    </subcellularLocation>
</comment>
<feature type="transmembrane region" description="Helical" evidence="6">
    <location>
        <begin position="258"/>
        <end position="280"/>
    </location>
</feature>
<name>A0A060SRP2_PYCCI</name>
<feature type="transmembrane region" description="Helical" evidence="6">
    <location>
        <begin position="391"/>
        <end position="407"/>
    </location>
</feature>
<dbReference type="PANTHER" id="PTHR23501:SF102">
    <property type="entry name" value="DRUG TRANSPORTER, PUTATIVE (AFU_ORTHOLOGUE AFUA_3G08530)-RELATED"/>
    <property type="match status" value="1"/>
</dbReference>
<evidence type="ECO:0000313" key="8">
    <source>
        <dbReference type="EMBL" id="CDO75138.1"/>
    </source>
</evidence>
<dbReference type="Gene3D" id="1.20.1720.10">
    <property type="entry name" value="Multidrug resistance protein D"/>
    <property type="match status" value="1"/>
</dbReference>
<dbReference type="Gene3D" id="1.20.1250.20">
    <property type="entry name" value="MFS general substrate transporter like domains"/>
    <property type="match status" value="1"/>
</dbReference>
<dbReference type="InterPro" id="IPR036259">
    <property type="entry name" value="MFS_trans_sf"/>
</dbReference>